<name>A0AAN9JD36_CANGL</name>
<comment type="caution">
    <text evidence="1">The sequence shown here is derived from an EMBL/GenBank/DDBJ whole genome shotgun (WGS) entry which is preliminary data.</text>
</comment>
<dbReference type="AlphaFoldDB" id="A0AAN9JD36"/>
<keyword evidence="2" id="KW-1185">Reference proteome</keyword>
<sequence length="103" mass="11134">MPPYSSGGTASHRIHFHKSALMAKSSIHLKLGITYLSYKPSPVMGHFQPVVGVPNLELRPLERFFYLVQEGSLALISVSGTCPEETAGVRFSGIESGLSCART</sequence>
<proteinExistence type="predicted"/>
<dbReference type="EMBL" id="JAYMYQ010000089">
    <property type="protein sequence ID" value="KAK7296021.1"/>
    <property type="molecule type" value="Genomic_DNA"/>
</dbReference>
<evidence type="ECO:0000313" key="2">
    <source>
        <dbReference type="Proteomes" id="UP001367508"/>
    </source>
</evidence>
<protein>
    <submittedName>
        <fullName evidence="1">Uncharacterized protein</fullName>
    </submittedName>
</protein>
<organism evidence="1 2">
    <name type="scientific">Canavalia gladiata</name>
    <name type="common">Sword bean</name>
    <name type="synonym">Dolichos gladiatus</name>
    <dbReference type="NCBI Taxonomy" id="3824"/>
    <lineage>
        <taxon>Eukaryota</taxon>
        <taxon>Viridiplantae</taxon>
        <taxon>Streptophyta</taxon>
        <taxon>Embryophyta</taxon>
        <taxon>Tracheophyta</taxon>
        <taxon>Spermatophyta</taxon>
        <taxon>Magnoliopsida</taxon>
        <taxon>eudicotyledons</taxon>
        <taxon>Gunneridae</taxon>
        <taxon>Pentapetalae</taxon>
        <taxon>rosids</taxon>
        <taxon>fabids</taxon>
        <taxon>Fabales</taxon>
        <taxon>Fabaceae</taxon>
        <taxon>Papilionoideae</taxon>
        <taxon>50 kb inversion clade</taxon>
        <taxon>NPAAA clade</taxon>
        <taxon>indigoferoid/millettioid clade</taxon>
        <taxon>Phaseoleae</taxon>
        <taxon>Canavalia</taxon>
    </lineage>
</organism>
<accession>A0AAN9JD36</accession>
<evidence type="ECO:0000313" key="1">
    <source>
        <dbReference type="EMBL" id="KAK7296021.1"/>
    </source>
</evidence>
<dbReference type="Proteomes" id="UP001367508">
    <property type="component" value="Unassembled WGS sequence"/>
</dbReference>
<gene>
    <name evidence="1" type="ORF">VNO77_50917</name>
</gene>
<reference evidence="1 2" key="1">
    <citation type="submission" date="2024-01" db="EMBL/GenBank/DDBJ databases">
        <title>The genomes of 5 underutilized Papilionoideae crops provide insights into root nodulation and disease resistanc.</title>
        <authorList>
            <person name="Jiang F."/>
        </authorList>
    </citation>
    <scope>NUCLEOTIDE SEQUENCE [LARGE SCALE GENOMIC DNA]</scope>
    <source>
        <strain evidence="1">LVBAO_FW01</strain>
        <tissue evidence="1">Leaves</tissue>
    </source>
</reference>